<accession>A0A520S0U3</accession>
<sequence length="183" mass="20752">MNSKLRQRVIGAVVLTSLAVILLPFFLDGSVQDRESFIATIPEPPNILLRDFSLGDIKQKMKQMEQDSAARLPREIVDRTDYSKDLKFSLDQNRLPIAWCLQLGSFEEEKNALILRASLREAEYRSYILLSKTRDGDRFKVFVGPMIDKASLEAISIDIKAQMNISGLVVRYRIEDDSSQLGG</sequence>
<evidence type="ECO:0000313" key="4">
    <source>
        <dbReference type="Proteomes" id="UP000316199"/>
    </source>
</evidence>
<keyword evidence="1" id="KW-0812">Transmembrane</keyword>
<organism evidence="3 4">
    <name type="scientific">OM182 bacterium</name>
    <dbReference type="NCBI Taxonomy" id="2510334"/>
    <lineage>
        <taxon>Bacteria</taxon>
        <taxon>Pseudomonadati</taxon>
        <taxon>Pseudomonadota</taxon>
        <taxon>Gammaproteobacteria</taxon>
        <taxon>OMG group</taxon>
        <taxon>OM182 clade</taxon>
    </lineage>
</organism>
<proteinExistence type="predicted"/>
<protein>
    <recommendedName>
        <fullName evidence="2">SPOR domain-containing protein</fullName>
    </recommendedName>
</protein>
<keyword evidence="1" id="KW-0472">Membrane</keyword>
<dbReference type="GO" id="GO:0032153">
    <property type="term" value="C:cell division site"/>
    <property type="evidence" value="ECO:0007669"/>
    <property type="project" value="TreeGrafter"/>
</dbReference>
<reference evidence="3 4" key="1">
    <citation type="submission" date="2019-02" db="EMBL/GenBank/DDBJ databases">
        <title>Prokaryotic population dynamics and viral predation in marine succession experiment using metagenomics: the confinement effect.</title>
        <authorList>
            <person name="Haro-Moreno J.M."/>
            <person name="Rodriguez-Valera F."/>
            <person name="Lopez-Perez M."/>
        </authorList>
    </citation>
    <scope>NUCLEOTIDE SEQUENCE [LARGE SCALE GENOMIC DNA]</scope>
    <source>
        <strain evidence="3">MED-G157</strain>
    </source>
</reference>
<dbReference type="Pfam" id="PF05036">
    <property type="entry name" value="SPOR"/>
    <property type="match status" value="1"/>
</dbReference>
<dbReference type="InterPro" id="IPR036680">
    <property type="entry name" value="SPOR-like_sf"/>
</dbReference>
<evidence type="ECO:0000259" key="2">
    <source>
        <dbReference type="PROSITE" id="PS51724"/>
    </source>
</evidence>
<dbReference type="Gene3D" id="3.30.70.1070">
    <property type="entry name" value="Sporulation related repeat"/>
    <property type="match status" value="1"/>
</dbReference>
<dbReference type="Proteomes" id="UP000316199">
    <property type="component" value="Unassembled WGS sequence"/>
</dbReference>
<feature type="transmembrane region" description="Helical" evidence="1">
    <location>
        <begin position="9"/>
        <end position="27"/>
    </location>
</feature>
<gene>
    <name evidence="3" type="ORF">EVA68_05250</name>
</gene>
<dbReference type="PANTHER" id="PTHR38687:SF1">
    <property type="entry name" value="CELL DIVISION PROTEIN DEDD"/>
    <property type="match status" value="1"/>
</dbReference>
<dbReference type="SUPFAM" id="SSF110997">
    <property type="entry name" value="Sporulation related repeat"/>
    <property type="match status" value="1"/>
</dbReference>
<dbReference type="PROSITE" id="PS51724">
    <property type="entry name" value="SPOR"/>
    <property type="match status" value="1"/>
</dbReference>
<dbReference type="GO" id="GO:0032506">
    <property type="term" value="P:cytokinetic process"/>
    <property type="evidence" value="ECO:0007669"/>
    <property type="project" value="TreeGrafter"/>
</dbReference>
<dbReference type="GO" id="GO:0042834">
    <property type="term" value="F:peptidoglycan binding"/>
    <property type="evidence" value="ECO:0007669"/>
    <property type="project" value="InterPro"/>
</dbReference>
<evidence type="ECO:0000256" key="1">
    <source>
        <dbReference type="SAM" id="Phobius"/>
    </source>
</evidence>
<evidence type="ECO:0000313" key="3">
    <source>
        <dbReference type="EMBL" id="RZO76071.1"/>
    </source>
</evidence>
<keyword evidence="1" id="KW-1133">Transmembrane helix</keyword>
<comment type="caution">
    <text evidence="3">The sequence shown here is derived from an EMBL/GenBank/DDBJ whole genome shotgun (WGS) entry which is preliminary data.</text>
</comment>
<dbReference type="InterPro" id="IPR052521">
    <property type="entry name" value="Cell_div_SPOR-domain"/>
</dbReference>
<dbReference type="AlphaFoldDB" id="A0A520S0U3"/>
<dbReference type="EMBL" id="SHAG01000018">
    <property type="protein sequence ID" value="RZO76071.1"/>
    <property type="molecule type" value="Genomic_DNA"/>
</dbReference>
<name>A0A520S0U3_9GAMM</name>
<feature type="domain" description="SPOR" evidence="2">
    <location>
        <begin position="93"/>
        <end position="172"/>
    </location>
</feature>
<dbReference type="PANTHER" id="PTHR38687">
    <property type="entry name" value="CELL DIVISION PROTEIN DEDD-RELATED"/>
    <property type="match status" value="1"/>
</dbReference>
<dbReference type="GO" id="GO:0030428">
    <property type="term" value="C:cell septum"/>
    <property type="evidence" value="ECO:0007669"/>
    <property type="project" value="TreeGrafter"/>
</dbReference>
<dbReference type="InterPro" id="IPR007730">
    <property type="entry name" value="SPOR-like_dom"/>
</dbReference>